<feature type="region of interest" description="Disordered" evidence="1">
    <location>
        <begin position="24"/>
        <end position="49"/>
    </location>
</feature>
<accession>A0A3S5BTX5</accession>
<reference evidence="2" key="1">
    <citation type="submission" date="2018-11" db="EMBL/GenBank/DDBJ databases">
        <authorList>
            <consortium name="Pathogen Informatics"/>
        </authorList>
    </citation>
    <scope>NUCLEOTIDE SEQUENCE</scope>
</reference>
<sequence>MFSGPEQACHRVYRSQAQVIKDRADRYSEKSDNLKDELPKRPKSIYNGEAAGPVWGQHGYDPRQLRHHSHYSMEDDLVGKSDGIDNPIFLTSGQRPVGSDYGASATTGFSFISTAKSKFSTLNCLNRKQRAHRRRVKQATGLFNRLQNQLLPGRTSTETTIIRPIKCRRFLGFGARLGSV</sequence>
<dbReference type="Proteomes" id="UP000784294">
    <property type="component" value="Unassembled WGS sequence"/>
</dbReference>
<feature type="compositionally biased region" description="Basic and acidic residues" evidence="1">
    <location>
        <begin position="24"/>
        <end position="40"/>
    </location>
</feature>
<name>A0A3S5BTX5_9PLAT</name>
<keyword evidence="3" id="KW-1185">Reference proteome</keyword>
<evidence type="ECO:0000313" key="3">
    <source>
        <dbReference type="Proteomes" id="UP000784294"/>
    </source>
</evidence>
<protein>
    <submittedName>
        <fullName evidence="2">Uncharacterized protein</fullName>
    </submittedName>
</protein>
<evidence type="ECO:0000256" key="1">
    <source>
        <dbReference type="SAM" id="MobiDB-lite"/>
    </source>
</evidence>
<dbReference type="EMBL" id="CAAALY010262305">
    <property type="protein sequence ID" value="VEL39722.1"/>
    <property type="molecule type" value="Genomic_DNA"/>
</dbReference>
<proteinExistence type="predicted"/>
<evidence type="ECO:0000313" key="2">
    <source>
        <dbReference type="EMBL" id="VEL39722.1"/>
    </source>
</evidence>
<dbReference type="AlphaFoldDB" id="A0A3S5BTX5"/>
<comment type="caution">
    <text evidence="2">The sequence shown here is derived from an EMBL/GenBank/DDBJ whole genome shotgun (WGS) entry which is preliminary data.</text>
</comment>
<organism evidence="2 3">
    <name type="scientific">Protopolystoma xenopodis</name>
    <dbReference type="NCBI Taxonomy" id="117903"/>
    <lineage>
        <taxon>Eukaryota</taxon>
        <taxon>Metazoa</taxon>
        <taxon>Spiralia</taxon>
        <taxon>Lophotrochozoa</taxon>
        <taxon>Platyhelminthes</taxon>
        <taxon>Monogenea</taxon>
        <taxon>Polyopisthocotylea</taxon>
        <taxon>Polystomatidea</taxon>
        <taxon>Polystomatidae</taxon>
        <taxon>Protopolystoma</taxon>
    </lineage>
</organism>
<gene>
    <name evidence="2" type="ORF">PXEA_LOCUS33162</name>
</gene>